<proteinExistence type="inferred from homology"/>
<keyword evidence="5" id="KW-0143">Chaperone</keyword>
<accession>A0AAV0JH89</accession>
<name>A0AAV0JH89_9ROSI</name>
<keyword evidence="10" id="KW-1185">Reference proteome</keyword>
<comment type="subunit">
    <text evidence="6">Supercomplex made of cofactors A to E. Cofactors A and D function by capturing and stabilizing tubulin in a quasi-native conformation. Cofactor E binds to the cofactor D-tubulin complex; interaction with cofactor C then causes the release of tubulin polypeptides that are committed to the native state.</text>
</comment>
<feature type="compositionally biased region" description="Polar residues" evidence="7">
    <location>
        <begin position="18"/>
        <end position="27"/>
    </location>
</feature>
<evidence type="ECO:0000256" key="3">
    <source>
        <dbReference type="ARBA" id="ARBA00022490"/>
    </source>
</evidence>
<feature type="region of interest" description="Disordered" evidence="7">
    <location>
        <begin position="1"/>
        <end position="59"/>
    </location>
</feature>
<dbReference type="AlphaFoldDB" id="A0AAV0JH89"/>
<dbReference type="GO" id="GO:0007023">
    <property type="term" value="P:post-chaperonin tubulin folding pathway"/>
    <property type="evidence" value="ECO:0007669"/>
    <property type="project" value="InterPro"/>
</dbReference>
<dbReference type="PANTHER" id="PTHR15139:SF0">
    <property type="entry name" value="TUBULIN-SPECIFIC CHAPERONE C"/>
    <property type="match status" value="1"/>
</dbReference>
<gene>
    <name evidence="9" type="ORF">LITE_LOCUS14062</name>
</gene>
<evidence type="ECO:0000256" key="4">
    <source>
        <dbReference type="ARBA" id="ARBA00022990"/>
    </source>
</evidence>
<dbReference type="InterPro" id="IPR016098">
    <property type="entry name" value="CAP/MinC_C"/>
</dbReference>
<dbReference type="InterPro" id="IPR017901">
    <property type="entry name" value="C-CAP_CF_C-like"/>
</dbReference>
<sequence length="370" mass="40651">MEGEEMQFHAADGALAESGTSKSNEASLQKKHQAMIDRLSNRHQSRTGGSGFNCTRSAEDDNSVSTAASFATKFSESKRSIESLLANSSTVDPSALRSHLDGISSSIAALEQLVAESSYSLPSYELRSGLKSVAELKQAVETQSAELLPKKKFSFRNKSAATATKFPAAVQPKDPGLPKQQPPVLVIRDSPGFRNAKEVTLTKNFRGLGIGEFTVADLDGCEVRLIGRINALFFNRLRNCRVYTGPVIGSVLIEQVENCVFVLASHQIRIHDASGCDFYLRVRSRPIIEDCSRVRFAPYCLSYEGIGKELKEAGLGDESGNWANVDDFKWLRAVQSPNWSVLEESQRIKCFEINESTIDGNENTRTDCKP</sequence>
<dbReference type="Proteomes" id="UP001154282">
    <property type="component" value="Unassembled WGS sequence"/>
</dbReference>
<comment type="similarity">
    <text evidence="2">Belongs to the TBCC family.</text>
</comment>
<evidence type="ECO:0000256" key="1">
    <source>
        <dbReference type="ARBA" id="ARBA00004496"/>
    </source>
</evidence>
<organism evidence="9 10">
    <name type="scientific">Linum tenue</name>
    <dbReference type="NCBI Taxonomy" id="586396"/>
    <lineage>
        <taxon>Eukaryota</taxon>
        <taxon>Viridiplantae</taxon>
        <taxon>Streptophyta</taxon>
        <taxon>Embryophyta</taxon>
        <taxon>Tracheophyta</taxon>
        <taxon>Spermatophyta</taxon>
        <taxon>Magnoliopsida</taxon>
        <taxon>eudicotyledons</taxon>
        <taxon>Gunneridae</taxon>
        <taxon>Pentapetalae</taxon>
        <taxon>rosids</taxon>
        <taxon>fabids</taxon>
        <taxon>Malpighiales</taxon>
        <taxon>Linaceae</taxon>
        <taxon>Linum</taxon>
    </lineage>
</organism>
<dbReference type="InterPro" id="IPR031925">
    <property type="entry name" value="TBCC_N"/>
</dbReference>
<dbReference type="InterPro" id="IPR012945">
    <property type="entry name" value="Tubulin-bd_cofactor_C_dom"/>
</dbReference>
<dbReference type="GO" id="GO:0015631">
    <property type="term" value="F:tubulin binding"/>
    <property type="evidence" value="ECO:0007669"/>
    <property type="project" value="InterPro"/>
</dbReference>
<dbReference type="Gene3D" id="2.160.20.70">
    <property type="match status" value="1"/>
</dbReference>
<evidence type="ECO:0000256" key="5">
    <source>
        <dbReference type="ARBA" id="ARBA00023186"/>
    </source>
</evidence>
<evidence type="ECO:0000256" key="6">
    <source>
        <dbReference type="ARBA" id="ARBA00026055"/>
    </source>
</evidence>
<dbReference type="Pfam" id="PF07986">
    <property type="entry name" value="TBCC"/>
    <property type="match status" value="1"/>
</dbReference>
<evidence type="ECO:0000259" key="8">
    <source>
        <dbReference type="PROSITE" id="PS51329"/>
    </source>
</evidence>
<dbReference type="Gene3D" id="1.20.58.1250">
    <property type="entry name" value="Tubulin Binding Cofactor C, N-terminal domain"/>
    <property type="match status" value="1"/>
</dbReference>
<evidence type="ECO:0000256" key="7">
    <source>
        <dbReference type="SAM" id="MobiDB-lite"/>
    </source>
</evidence>
<reference evidence="9" key="1">
    <citation type="submission" date="2022-08" db="EMBL/GenBank/DDBJ databases">
        <authorList>
            <person name="Gutierrez-Valencia J."/>
        </authorList>
    </citation>
    <scope>NUCLEOTIDE SEQUENCE</scope>
</reference>
<dbReference type="SMART" id="SM00673">
    <property type="entry name" value="CARP"/>
    <property type="match status" value="2"/>
</dbReference>
<dbReference type="GO" id="GO:0007021">
    <property type="term" value="P:tubulin complex assembly"/>
    <property type="evidence" value="ECO:0007669"/>
    <property type="project" value="TreeGrafter"/>
</dbReference>
<dbReference type="Pfam" id="PF16752">
    <property type="entry name" value="TBCC_N"/>
    <property type="match status" value="1"/>
</dbReference>
<dbReference type="InterPro" id="IPR038397">
    <property type="entry name" value="TBCC_N_sf"/>
</dbReference>
<protein>
    <recommendedName>
        <fullName evidence="8">C-CAP/cofactor C-like domain-containing protein</fullName>
    </recommendedName>
</protein>
<dbReference type="PROSITE" id="PS51329">
    <property type="entry name" value="C_CAP_COFACTOR_C"/>
    <property type="match status" value="1"/>
</dbReference>
<dbReference type="InterPro" id="IPR027684">
    <property type="entry name" value="TBCC"/>
</dbReference>
<comment type="caution">
    <text evidence="9">The sequence shown here is derived from an EMBL/GenBank/DDBJ whole genome shotgun (WGS) entry which is preliminary data.</text>
</comment>
<evidence type="ECO:0000256" key="2">
    <source>
        <dbReference type="ARBA" id="ARBA00008848"/>
    </source>
</evidence>
<dbReference type="InterPro" id="IPR006599">
    <property type="entry name" value="CARP_motif"/>
</dbReference>
<dbReference type="GO" id="GO:0005737">
    <property type="term" value="C:cytoplasm"/>
    <property type="evidence" value="ECO:0007669"/>
    <property type="project" value="UniProtKB-SubCell"/>
</dbReference>
<dbReference type="PANTHER" id="PTHR15139">
    <property type="entry name" value="TUBULIN FOLDING COFACTOR C"/>
    <property type="match status" value="1"/>
</dbReference>
<comment type="subcellular location">
    <subcellularLocation>
        <location evidence="1">Cytoplasm</location>
    </subcellularLocation>
</comment>
<evidence type="ECO:0000313" key="10">
    <source>
        <dbReference type="Proteomes" id="UP001154282"/>
    </source>
</evidence>
<feature type="domain" description="C-CAP/cofactor C-like" evidence="8">
    <location>
        <begin position="178"/>
        <end position="330"/>
    </location>
</feature>
<keyword evidence="3" id="KW-0963">Cytoplasm</keyword>
<dbReference type="EMBL" id="CAMGYJ010000005">
    <property type="protein sequence ID" value="CAI0408679.1"/>
    <property type="molecule type" value="Genomic_DNA"/>
</dbReference>
<keyword evidence="4" id="KW-0007">Acetylation</keyword>
<evidence type="ECO:0000313" key="9">
    <source>
        <dbReference type="EMBL" id="CAI0408679.1"/>
    </source>
</evidence>